<feature type="transmembrane region" description="Helical" evidence="8">
    <location>
        <begin position="342"/>
        <end position="360"/>
    </location>
</feature>
<organism evidence="10 11">
    <name type="scientific">Corynespora cassiicola Philippines</name>
    <dbReference type="NCBI Taxonomy" id="1448308"/>
    <lineage>
        <taxon>Eukaryota</taxon>
        <taxon>Fungi</taxon>
        <taxon>Dikarya</taxon>
        <taxon>Ascomycota</taxon>
        <taxon>Pezizomycotina</taxon>
        <taxon>Dothideomycetes</taxon>
        <taxon>Pleosporomycetidae</taxon>
        <taxon>Pleosporales</taxon>
        <taxon>Corynesporascaceae</taxon>
        <taxon>Corynespora</taxon>
    </lineage>
</organism>
<dbReference type="GO" id="GO:0005886">
    <property type="term" value="C:plasma membrane"/>
    <property type="evidence" value="ECO:0007669"/>
    <property type="project" value="TreeGrafter"/>
</dbReference>
<dbReference type="InterPro" id="IPR011701">
    <property type="entry name" value="MFS"/>
</dbReference>
<dbReference type="EMBL" id="KZ678137">
    <property type="protein sequence ID" value="PSN65213.1"/>
    <property type="molecule type" value="Genomic_DNA"/>
</dbReference>
<dbReference type="Proteomes" id="UP000240883">
    <property type="component" value="Unassembled WGS sequence"/>
</dbReference>
<evidence type="ECO:0000256" key="8">
    <source>
        <dbReference type="SAM" id="Phobius"/>
    </source>
</evidence>
<dbReference type="Pfam" id="PF07690">
    <property type="entry name" value="MFS_1"/>
    <property type="match status" value="1"/>
</dbReference>
<dbReference type="PRINTS" id="PR01036">
    <property type="entry name" value="TCRTETB"/>
</dbReference>
<keyword evidence="5 8" id="KW-0472">Membrane</keyword>
<evidence type="ECO:0000256" key="6">
    <source>
        <dbReference type="ARBA" id="ARBA00023180"/>
    </source>
</evidence>
<dbReference type="InterPro" id="IPR036259">
    <property type="entry name" value="MFS_trans_sf"/>
</dbReference>
<feature type="transmembrane region" description="Helical" evidence="8">
    <location>
        <begin position="107"/>
        <end position="124"/>
    </location>
</feature>
<reference evidence="10 11" key="1">
    <citation type="journal article" date="2018" name="Front. Microbiol.">
        <title>Genome-Wide Analysis of Corynespora cassiicola Leaf Fall Disease Putative Effectors.</title>
        <authorList>
            <person name="Lopez D."/>
            <person name="Ribeiro S."/>
            <person name="Label P."/>
            <person name="Fumanal B."/>
            <person name="Venisse J.S."/>
            <person name="Kohler A."/>
            <person name="de Oliveira R.R."/>
            <person name="Labutti K."/>
            <person name="Lipzen A."/>
            <person name="Lail K."/>
            <person name="Bauer D."/>
            <person name="Ohm R.A."/>
            <person name="Barry K.W."/>
            <person name="Spatafora J."/>
            <person name="Grigoriev I.V."/>
            <person name="Martin F.M."/>
            <person name="Pujade-Renaud V."/>
        </authorList>
    </citation>
    <scope>NUCLEOTIDE SEQUENCE [LARGE SCALE GENOMIC DNA]</scope>
    <source>
        <strain evidence="10 11">Philippines</strain>
    </source>
</reference>
<dbReference type="SUPFAM" id="SSF103473">
    <property type="entry name" value="MFS general substrate transporter"/>
    <property type="match status" value="1"/>
</dbReference>
<proteinExistence type="predicted"/>
<gene>
    <name evidence="10" type="ORF">BS50DRAFT_575279</name>
</gene>
<dbReference type="PANTHER" id="PTHR23501:SF187">
    <property type="entry name" value="MAJOR FACILITATOR SUPERFAMILY (MFS) PROFILE DOMAIN-CONTAINING PROTEIN"/>
    <property type="match status" value="1"/>
</dbReference>
<feature type="region of interest" description="Disordered" evidence="7">
    <location>
        <begin position="1"/>
        <end position="21"/>
    </location>
</feature>
<feature type="transmembrane region" description="Helical" evidence="8">
    <location>
        <begin position="367"/>
        <end position="386"/>
    </location>
</feature>
<feature type="transmembrane region" description="Helical" evidence="8">
    <location>
        <begin position="301"/>
        <end position="322"/>
    </location>
</feature>
<accession>A0A2T2NIG0</accession>
<keyword evidence="3 8" id="KW-0812">Transmembrane</keyword>
<evidence type="ECO:0000256" key="4">
    <source>
        <dbReference type="ARBA" id="ARBA00022989"/>
    </source>
</evidence>
<protein>
    <submittedName>
        <fullName evidence="10">MFS general substrate transporter</fullName>
    </submittedName>
</protein>
<keyword evidence="6" id="KW-0325">Glycoprotein</keyword>
<name>A0A2T2NIG0_CORCC</name>
<dbReference type="PANTHER" id="PTHR23501">
    <property type="entry name" value="MAJOR FACILITATOR SUPERFAMILY"/>
    <property type="match status" value="1"/>
</dbReference>
<evidence type="ECO:0000259" key="9">
    <source>
        <dbReference type="PROSITE" id="PS50850"/>
    </source>
</evidence>
<evidence type="ECO:0000256" key="7">
    <source>
        <dbReference type="SAM" id="MobiDB-lite"/>
    </source>
</evidence>
<dbReference type="OrthoDB" id="10021397at2759"/>
<feature type="transmembrane region" description="Helical" evidence="8">
    <location>
        <begin position="136"/>
        <end position="153"/>
    </location>
</feature>
<feature type="transmembrane region" description="Helical" evidence="8">
    <location>
        <begin position="196"/>
        <end position="218"/>
    </location>
</feature>
<evidence type="ECO:0000256" key="2">
    <source>
        <dbReference type="ARBA" id="ARBA00022448"/>
    </source>
</evidence>
<keyword evidence="11" id="KW-1185">Reference proteome</keyword>
<dbReference type="Gene3D" id="1.20.1250.20">
    <property type="entry name" value="MFS general substrate transporter like domains"/>
    <property type="match status" value="1"/>
</dbReference>
<evidence type="ECO:0000313" key="10">
    <source>
        <dbReference type="EMBL" id="PSN65213.1"/>
    </source>
</evidence>
<dbReference type="AlphaFoldDB" id="A0A2T2NIG0"/>
<dbReference type="InterPro" id="IPR020846">
    <property type="entry name" value="MFS_dom"/>
</dbReference>
<sequence length="558" mass="60500">MESSSSIKEIPHMPPSRFSDDAQDSRVEAQIDKHSWQFWLVFCSLCLLAFAAALEGSVVTAALPTVAQTLGPESSVDRVWITNSFMLAHTVVQPPIAQLCDIFGRRTLLVTIALFAIGSGIAGGSNDTATFITGRIVQGLGSGGIYMLVDLVVCDLVPLRDRGKYLGIVLSSTAFGTTLGPMVAVELADVNWRLTFYVSLPASGVALVVSWFFLDITYEKLGWREALRKIDWIGNTLFIASIASILCGLASGGIINPWNSNRILLPLTLGVAGWIAFHLFEASPWCHEPSVPYRIFASRTSFVGFILAFIAAMVLQWTLNFLPVYFQGVKATSPLMSGVNTLPYNAMLVPSTILAGIVMSKFGAYSLFQSVGFALMAIGVGLLSILDSDSHTALWTVFQLVVAVGQGLAATTILPAIQTALYSLDVASVTGMYAFARSLGLVLGVRIPTLILDAFFVKNVHHISNAELRGKLDGVISYADVNKIFSMDLSAKTKLEVTSVYEVSLQMVWRIAIAFAVLGFIISFGVRRLDLGEERSPEIRLGEKHGNENSVRYNGYEV</sequence>
<dbReference type="PROSITE" id="PS50850">
    <property type="entry name" value="MFS"/>
    <property type="match status" value="1"/>
</dbReference>
<feature type="transmembrane region" description="Helical" evidence="8">
    <location>
        <begin position="165"/>
        <end position="184"/>
    </location>
</feature>
<evidence type="ECO:0000313" key="11">
    <source>
        <dbReference type="Proteomes" id="UP000240883"/>
    </source>
</evidence>
<keyword evidence="4 8" id="KW-1133">Transmembrane helix</keyword>
<feature type="transmembrane region" description="Helical" evidence="8">
    <location>
        <begin position="507"/>
        <end position="526"/>
    </location>
</feature>
<feature type="transmembrane region" description="Helical" evidence="8">
    <location>
        <begin position="263"/>
        <end position="280"/>
    </location>
</feature>
<dbReference type="STRING" id="1448308.A0A2T2NIG0"/>
<feature type="transmembrane region" description="Helical" evidence="8">
    <location>
        <begin position="392"/>
        <end position="414"/>
    </location>
</feature>
<dbReference type="GO" id="GO:0022857">
    <property type="term" value="F:transmembrane transporter activity"/>
    <property type="evidence" value="ECO:0007669"/>
    <property type="project" value="InterPro"/>
</dbReference>
<comment type="subcellular location">
    <subcellularLocation>
        <location evidence="1">Membrane</location>
        <topology evidence="1">Multi-pass membrane protein</topology>
    </subcellularLocation>
</comment>
<keyword evidence="2" id="KW-0813">Transport</keyword>
<evidence type="ECO:0000256" key="1">
    <source>
        <dbReference type="ARBA" id="ARBA00004141"/>
    </source>
</evidence>
<evidence type="ECO:0000256" key="5">
    <source>
        <dbReference type="ARBA" id="ARBA00023136"/>
    </source>
</evidence>
<feature type="domain" description="Major facilitator superfamily (MFS) profile" evidence="9">
    <location>
        <begin position="41"/>
        <end position="531"/>
    </location>
</feature>
<evidence type="ECO:0000256" key="3">
    <source>
        <dbReference type="ARBA" id="ARBA00022692"/>
    </source>
</evidence>
<feature type="transmembrane region" description="Helical" evidence="8">
    <location>
        <begin position="230"/>
        <end position="251"/>
    </location>
</feature>
<feature type="transmembrane region" description="Helical" evidence="8">
    <location>
        <begin position="36"/>
        <end position="54"/>
    </location>
</feature>